<protein>
    <recommendedName>
        <fullName evidence="3">Reverse transcriptase</fullName>
    </recommendedName>
</protein>
<comment type="caution">
    <text evidence="1">The sequence shown here is derived from an EMBL/GenBank/DDBJ whole genome shotgun (WGS) entry which is preliminary data.</text>
</comment>
<organism evidence="1 2">
    <name type="scientific">Pleurodeles waltl</name>
    <name type="common">Iberian ribbed newt</name>
    <dbReference type="NCBI Taxonomy" id="8319"/>
    <lineage>
        <taxon>Eukaryota</taxon>
        <taxon>Metazoa</taxon>
        <taxon>Chordata</taxon>
        <taxon>Craniata</taxon>
        <taxon>Vertebrata</taxon>
        <taxon>Euteleostomi</taxon>
        <taxon>Amphibia</taxon>
        <taxon>Batrachia</taxon>
        <taxon>Caudata</taxon>
        <taxon>Salamandroidea</taxon>
        <taxon>Salamandridae</taxon>
        <taxon>Pleurodelinae</taxon>
        <taxon>Pleurodeles</taxon>
    </lineage>
</organism>
<dbReference type="EMBL" id="JANPWB010000016">
    <property type="protein sequence ID" value="KAJ1082785.1"/>
    <property type="molecule type" value="Genomic_DNA"/>
</dbReference>
<evidence type="ECO:0000313" key="1">
    <source>
        <dbReference type="EMBL" id="KAJ1082785.1"/>
    </source>
</evidence>
<evidence type="ECO:0000313" key="2">
    <source>
        <dbReference type="Proteomes" id="UP001066276"/>
    </source>
</evidence>
<dbReference type="AlphaFoldDB" id="A0AAV7KU74"/>
<proteinExistence type="predicted"/>
<sequence length="69" mass="8007">MDSKWDILDGDEYRIVSLYADDALIYLRNYSESLLDLPSLLDSFGDLSGLRVNWMKSCLFPMRSVLELQ</sequence>
<name>A0AAV7KU74_PLEWA</name>
<reference evidence="1" key="1">
    <citation type="journal article" date="2022" name="bioRxiv">
        <title>Sequencing and chromosome-scale assembly of the giantPleurodeles waltlgenome.</title>
        <authorList>
            <person name="Brown T."/>
            <person name="Elewa A."/>
            <person name="Iarovenko S."/>
            <person name="Subramanian E."/>
            <person name="Araus A.J."/>
            <person name="Petzold A."/>
            <person name="Susuki M."/>
            <person name="Suzuki K.-i.T."/>
            <person name="Hayashi T."/>
            <person name="Toyoda A."/>
            <person name="Oliveira C."/>
            <person name="Osipova E."/>
            <person name="Leigh N.D."/>
            <person name="Simon A."/>
            <person name="Yun M.H."/>
        </authorList>
    </citation>
    <scope>NUCLEOTIDE SEQUENCE</scope>
    <source>
        <strain evidence="1">20211129_DDA</strain>
        <tissue evidence="1">Liver</tissue>
    </source>
</reference>
<keyword evidence="2" id="KW-1185">Reference proteome</keyword>
<dbReference type="Proteomes" id="UP001066276">
    <property type="component" value="Chromosome 12"/>
</dbReference>
<accession>A0AAV7KU74</accession>
<gene>
    <name evidence="1" type="ORF">NDU88_002950</name>
</gene>
<evidence type="ECO:0008006" key="3">
    <source>
        <dbReference type="Google" id="ProtNLM"/>
    </source>
</evidence>